<keyword evidence="2" id="KW-1185">Reference proteome</keyword>
<organism evidence="1 2">
    <name type="scientific">Fusobacterium pseudoperiodonticum</name>
    <dbReference type="NCBI Taxonomy" id="2663009"/>
    <lineage>
        <taxon>Bacteria</taxon>
        <taxon>Fusobacteriati</taxon>
        <taxon>Fusobacteriota</taxon>
        <taxon>Fusobacteriia</taxon>
        <taxon>Fusobacteriales</taxon>
        <taxon>Fusobacteriaceae</taxon>
        <taxon>Fusobacterium</taxon>
    </lineage>
</organism>
<evidence type="ECO:0000313" key="1">
    <source>
        <dbReference type="EMBL" id="ATV61244.1"/>
    </source>
</evidence>
<evidence type="ECO:0000313" key="2">
    <source>
        <dbReference type="Proteomes" id="UP000228552"/>
    </source>
</evidence>
<dbReference type="RefSeq" id="WP_099987198.1">
    <property type="nucleotide sequence ID" value="NZ_CP024700.1"/>
</dbReference>
<dbReference type="AlphaFoldDB" id="A0AAD0AKN7"/>
<sequence>MKLFKNVGLQELKDILNYGILPISITGNDNWEENYRSNNSREVVYLFKPKGKLNTFMQYGLVLLEVETENAVKTEFMPNDVNKDYYDEFIKDKIETGEIKKIYIPKIFEKQIKKTDLLNEIENRVTWVELEKLPEETEEYEKTVNVSDWYNYLRGFKNLRTEKRFFVDDFYEVEVYDYVIEPVRQNTIIF</sequence>
<name>A0AAD0AKN7_9FUSO</name>
<accession>A0AAD0AKN7</accession>
<protein>
    <submittedName>
        <fullName evidence="1">Uncharacterized protein</fullName>
    </submittedName>
</protein>
<proteinExistence type="predicted"/>
<gene>
    <name evidence="1" type="ORF">CTM74_04995</name>
</gene>
<reference evidence="1 2" key="1">
    <citation type="submission" date="2017-11" db="EMBL/GenBank/DDBJ databases">
        <title>Genome sequencing of Fusobacterium periodonticum KCOM 1263.</title>
        <authorList>
            <person name="Kook J.-K."/>
            <person name="Park S.-N."/>
            <person name="Lim Y.K."/>
        </authorList>
    </citation>
    <scope>NUCLEOTIDE SEQUENCE [LARGE SCALE GENOMIC DNA]</scope>
    <source>
        <strain evidence="1 2">KCOM 1263</strain>
    </source>
</reference>
<dbReference type="EMBL" id="CP024700">
    <property type="protein sequence ID" value="ATV61244.1"/>
    <property type="molecule type" value="Genomic_DNA"/>
</dbReference>
<dbReference type="Proteomes" id="UP000228552">
    <property type="component" value="Chromosome"/>
</dbReference>